<dbReference type="STRING" id="1287681.M7T313"/>
<proteinExistence type="predicted"/>
<organism evidence="3 4">
    <name type="scientific">Eutypa lata (strain UCR-EL1)</name>
    <name type="common">Grapevine dieback disease fungus</name>
    <name type="synonym">Eutypa armeniacae</name>
    <dbReference type="NCBI Taxonomy" id="1287681"/>
    <lineage>
        <taxon>Eukaryota</taxon>
        <taxon>Fungi</taxon>
        <taxon>Dikarya</taxon>
        <taxon>Ascomycota</taxon>
        <taxon>Pezizomycotina</taxon>
        <taxon>Sordariomycetes</taxon>
        <taxon>Xylariomycetidae</taxon>
        <taxon>Xylariales</taxon>
        <taxon>Diatrypaceae</taxon>
        <taxon>Eutypa</taxon>
    </lineage>
</organism>
<dbReference type="PANTHER" id="PTHR35395:SF1">
    <property type="entry name" value="DUF6536 DOMAIN-CONTAINING PROTEIN"/>
    <property type="match status" value="1"/>
</dbReference>
<dbReference type="AlphaFoldDB" id="M7T313"/>
<evidence type="ECO:0000313" key="4">
    <source>
        <dbReference type="Proteomes" id="UP000012174"/>
    </source>
</evidence>
<sequence length="415" mass="44988">MSAQVTTRSKDESRLSGWRRLAVFNITLLGIFTIVFIGFIIAASIRLNGIRGPIIFYTGDCKAGSGASRVSTGLHLVINIAASCILASSNYFMQVLNAPSRAEIDRSHARGKALEIGYPAWGNAFKVSRAKTIAWAVLLLSSVPIHLLFNSTIFETDYRERDFQLTIASEGFVDGAQYFFPGASLAVFSSVDSYGYIDGSFSSSSGGKGTISSYLENSENAKNITYAAANGARWSKLEPTSCAELYATCRGLTEYSNVVVVVDGVDGASDGWTRDEVWDLSANDEAGWDDEFPPTERNSLWYSAGCTMDTQPSSDSRMSCENNCVAALGTEAVSSESFVPPENWTIDFFRAKGPKYELKNDQGSLPVKYCLAEPITHSCSVGFSNILLVIVTVCVLVKTVTYPRLQFAGGCHGEI</sequence>
<keyword evidence="1" id="KW-0472">Membrane</keyword>
<feature type="domain" description="DUF6536" evidence="2">
    <location>
        <begin position="18"/>
        <end position="173"/>
    </location>
</feature>
<dbReference type="PANTHER" id="PTHR35395">
    <property type="entry name" value="DUF6536 DOMAIN-CONTAINING PROTEIN"/>
    <property type="match status" value="1"/>
</dbReference>
<protein>
    <recommendedName>
        <fullName evidence="2">DUF6536 domain-containing protein</fullName>
    </recommendedName>
</protein>
<dbReference type="KEGG" id="ela:UCREL1_8834"/>
<keyword evidence="1" id="KW-0812">Transmembrane</keyword>
<feature type="transmembrane region" description="Helical" evidence="1">
    <location>
        <begin position="21"/>
        <end position="45"/>
    </location>
</feature>
<dbReference type="Pfam" id="PF20163">
    <property type="entry name" value="DUF6536"/>
    <property type="match status" value="1"/>
</dbReference>
<accession>M7T313</accession>
<keyword evidence="1" id="KW-1133">Transmembrane helix</keyword>
<reference evidence="4" key="1">
    <citation type="journal article" date="2013" name="Genome Announc.">
        <title>Draft genome sequence of the grapevine dieback fungus Eutypa lata UCR-EL1.</title>
        <authorList>
            <person name="Blanco-Ulate B."/>
            <person name="Rolshausen P.E."/>
            <person name="Cantu D."/>
        </authorList>
    </citation>
    <scope>NUCLEOTIDE SEQUENCE [LARGE SCALE GENOMIC DNA]</scope>
    <source>
        <strain evidence="4">UCR-EL1</strain>
    </source>
</reference>
<keyword evidence="4" id="KW-1185">Reference proteome</keyword>
<dbReference type="OrthoDB" id="5429634at2759"/>
<name>M7T313_EUTLA</name>
<gene>
    <name evidence="3" type="ORF">UCREL1_8834</name>
</gene>
<dbReference type="InterPro" id="IPR046623">
    <property type="entry name" value="DUF6536"/>
</dbReference>
<dbReference type="HOGENOM" id="CLU_010112_4_0_1"/>
<dbReference type="Proteomes" id="UP000012174">
    <property type="component" value="Unassembled WGS sequence"/>
</dbReference>
<evidence type="ECO:0000313" key="3">
    <source>
        <dbReference type="EMBL" id="EMR64201.1"/>
    </source>
</evidence>
<dbReference type="EMBL" id="KB707114">
    <property type="protein sequence ID" value="EMR64201.1"/>
    <property type="molecule type" value="Genomic_DNA"/>
</dbReference>
<evidence type="ECO:0000256" key="1">
    <source>
        <dbReference type="SAM" id="Phobius"/>
    </source>
</evidence>
<dbReference type="eggNOG" id="ENOG502RYAY">
    <property type="taxonomic scope" value="Eukaryota"/>
</dbReference>
<evidence type="ECO:0000259" key="2">
    <source>
        <dbReference type="Pfam" id="PF20163"/>
    </source>
</evidence>